<keyword evidence="3" id="KW-1185">Reference proteome</keyword>
<name>A0A5B7E8A4_PORTR</name>
<feature type="region of interest" description="Disordered" evidence="1">
    <location>
        <begin position="1"/>
        <end position="263"/>
    </location>
</feature>
<dbReference type="EMBL" id="VSRR010002171">
    <property type="protein sequence ID" value="MPC29988.1"/>
    <property type="molecule type" value="Genomic_DNA"/>
</dbReference>
<evidence type="ECO:0000313" key="3">
    <source>
        <dbReference type="Proteomes" id="UP000324222"/>
    </source>
</evidence>
<dbReference type="OrthoDB" id="6107953at2759"/>
<feature type="compositionally biased region" description="Polar residues" evidence="1">
    <location>
        <begin position="214"/>
        <end position="235"/>
    </location>
</feature>
<accession>A0A5B7E8A4</accession>
<feature type="compositionally biased region" description="Low complexity" evidence="1">
    <location>
        <begin position="129"/>
        <end position="156"/>
    </location>
</feature>
<comment type="caution">
    <text evidence="2">The sequence shown here is derived from an EMBL/GenBank/DDBJ whole genome shotgun (WGS) entry which is preliminary data.</text>
</comment>
<feature type="region of interest" description="Disordered" evidence="1">
    <location>
        <begin position="279"/>
        <end position="301"/>
    </location>
</feature>
<evidence type="ECO:0000256" key="1">
    <source>
        <dbReference type="SAM" id="MobiDB-lite"/>
    </source>
</evidence>
<sequence>MSLIVQPSTEPQGPVHIPNLRQQQKPSPLQQPVQYQPPTHYQPTSLYQQPGGVTSSAPTEDAPPEPKKYMGGSIPSRSFKMLQALTSTDDASDNGVPANGSEASHPTDSDTQHAGSQIPSPAWKTHIQSSPSPLSPSSTPTTTNDSSSDSGIFSPSKVSPSYTTTEDSKVYRHVSPKVTTVKTKQEHVVNPALSQKSVTSPTWKNSHAPKFFSSHPTPTVIKSQESNGQDLSQESPRVIKIMRQESTSSQNSQEGTEVRYEGGHIPSRVFRHLQTEYPDSSADNHMVKPQENSNIQPPHIEVKAIPSRVVKSHQTSGLESDKSSSFGELDYHCNGMSSTAAHKDTVLKELTSQFGSMGVRKKPRAAPGRVFRHLQDQYDTPEDDHQQEVPQQQTEDAPSFGYRGSKLPSPSFKFLQNQYHQQDRPEETFCEGEQTHNAPEYEEEPLPYQGARLPGRTFKSLQDNMGAHPSVFKPRNCRSRPE</sequence>
<feature type="region of interest" description="Disordered" evidence="1">
    <location>
        <begin position="377"/>
        <end position="482"/>
    </location>
</feature>
<proteinExistence type="predicted"/>
<evidence type="ECO:0000313" key="2">
    <source>
        <dbReference type="EMBL" id="MPC29988.1"/>
    </source>
</evidence>
<dbReference type="Proteomes" id="UP000324222">
    <property type="component" value="Unassembled WGS sequence"/>
</dbReference>
<reference evidence="2 3" key="1">
    <citation type="submission" date="2019-05" db="EMBL/GenBank/DDBJ databases">
        <title>Another draft genome of Portunus trituberculatus and its Hox gene families provides insights of decapod evolution.</title>
        <authorList>
            <person name="Jeong J.-H."/>
            <person name="Song I."/>
            <person name="Kim S."/>
            <person name="Choi T."/>
            <person name="Kim D."/>
            <person name="Ryu S."/>
            <person name="Kim W."/>
        </authorList>
    </citation>
    <scope>NUCLEOTIDE SEQUENCE [LARGE SCALE GENOMIC DNA]</scope>
    <source>
        <tissue evidence="2">Muscle</tissue>
    </source>
</reference>
<feature type="compositionally biased region" description="Polar residues" evidence="1">
    <location>
        <begin position="244"/>
        <end position="255"/>
    </location>
</feature>
<feature type="compositionally biased region" description="Polar residues" evidence="1">
    <location>
        <begin position="192"/>
        <end position="205"/>
    </location>
</feature>
<protein>
    <submittedName>
        <fullName evidence="2">Uncharacterized protein</fullName>
    </submittedName>
</protein>
<dbReference type="AlphaFoldDB" id="A0A5B7E8A4"/>
<organism evidence="2 3">
    <name type="scientific">Portunus trituberculatus</name>
    <name type="common">Swimming crab</name>
    <name type="synonym">Neptunus trituberculatus</name>
    <dbReference type="NCBI Taxonomy" id="210409"/>
    <lineage>
        <taxon>Eukaryota</taxon>
        <taxon>Metazoa</taxon>
        <taxon>Ecdysozoa</taxon>
        <taxon>Arthropoda</taxon>
        <taxon>Crustacea</taxon>
        <taxon>Multicrustacea</taxon>
        <taxon>Malacostraca</taxon>
        <taxon>Eumalacostraca</taxon>
        <taxon>Eucarida</taxon>
        <taxon>Decapoda</taxon>
        <taxon>Pleocyemata</taxon>
        <taxon>Brachyura</taxon>
        <taxon>Eubrachyura</taxon>
        <taxon>Portunoidea</taxon>
        <taxon>Portunidae</taxon>
        <taxon>Portuninae</taxon>
        <taxon>Portunus</taxon>
    </lineage>
</organism>
<feature type="compositionally biased region" description="Polar residues" evidence="1">
    <location>
        <begin position="20"/>
        <end position="58"/>
    </location>
</feature>
<feature type="compositionally biased region" description="Polar residues" evidence="1">
    <location>
        <begin position="1"/>
        <end position="11"/>
    </location>
</feature>
<gene>
    <name evidence="2" type="ORF">E2C01_023242</name>
</gene>